<protein>
    <submittedName>
        <fullName evidence="1">Uncharacterized protein</fullName>
    </submittedName>
</protein>
<dbReference type="Proteomes" id="UP000320762">
    <property type="component" value="Unassembled WGS sequence"/>
</dbReference>
<dbReference type="AlphaFoldDB" id="A0A550CDT5"/>
<dbReference type="OrthoDB" id="10617168at2759"/>
<comment type="caution">
    <text evidence="1">The sequence shown here is derived from an EMBL/GenBank/DDBJ whole genome shotgun (WGS) entry which is preliminary data.</text>
</comment>
<keyword evidence="2" id="KW-1185">Reference proteome</keyword>
<name>A0A550CDT5_9AGAR</name>
<accession>A0A550CDT5</accession>
<sequence length="449" mass="49823">MPSPYQRTSEICHVAQAIAVVRCKPPNQSYADFILQLQAANLPLPTQFARCECRQQTVLLERSLVSLRDELRLEQIKNASLARSLTSTPQPMNLATPEDLQLLVQPVQDGAPDSTFSQSRADTLARQRPLALLSSVLSEIQEPDVLTSSTNESRLVENWISLEDVILAIEDGYIPEGDRRSLLLATALRSFDAMSEFLRDQSASNSALRSAGKLIGWIFPHALPHLLRRDRVDLDGVREQKENIAITSSAEHFVGSFLARILTPLVPTFAVATRLHLESLDGTKTVPLPPSQHPPDTRPYTLSVILSAVDICGATLRKCGASTSDLRRMMKAPLALAVLREILKLVQTPLEMDPPHILESLVRKETLWYLSALARKLLSSDRAICEEAATERLFTDEMAEVLTAVIAEARRQLHCPQTVSDTPNMDSTTYHLLLSVAEAFWMCFCDVDA</sequence>
<organism evidence="1 2">
    <name type="scientific">Schizophyllum amplum</name>
    <dbReference type="NCBI Taxonomy" id="97359"/>
    <lineage>
        <taxon>Eukaryota</taxon>
        <taxon>Fungi</taxon>
        <taxon>Dikarya</taxon>
        <taxon>Basidiomycota</taxon>
        <taxon>Agaricomycotina</taxon>
        <taxon>Agaricomycetes</taxon>
        <taxon>Agaricomycetidae</taxon>
        <taxon>Agaricales</taxon>
        <taxon>Schizophyllaceae</taxon>
        <taxon>Schizophyllum</taxon>
    </lineage>
</organism>
<proteinExistence type="predicted"/>
<gene>
    <name evidence="1" type="ORF">BD626DRAFT_44018</name>
</gene>
<evidence type="ECO:0000313" key="1">
    <source>
        <dbReference type="EMBL" id="TRM62963.1"/>
    </source>
</evidence>
<dbReference type="EMBL" id="VDMD01000011">
    <property type="protein sequence ID" value="TRM62963.1"/>
    <property type="molecule type" value="Genomic_DNA"/>
</dbReference>
<reference evidence="1 2" key="1">
    <citation type="journal article" date="2019" name="New Phytol.">
        <title>Comparative genomics reveals unique wood-decay strategies and fruiting body development in the Schizophyllaceae.</title>
        <authorList>
            <person name="Almasi E."/>
            <person name="Sahu N."/>
            <person name="Krizsan K."/>
            <person name="Balint B."/>
            <person name="Kovacs G.M."/>
            <person name="Kiss B."/>
            <person name="Cseklye J."/>
            <person name="Drula E."/>
            <person name="Henrissat B."/>
            <person name="Nagy I."/>
            <person name="Chovatia M."/>
            <person name="Adam C."/>
            <person name="LaButti K."/>
            <person name="Lipzen A."/>
            <person name="Riley R."/>
            <person name="Grigoriev I.V."/>
            <person name="Nagy L.G."/>
        </authorList>
    </citation>
    <scope>NUCLEOTIDE SEQUENCE [LARGE SCALE GENOMIC DNA]</scope>
    <source>
        <strain evidence="1 2">NL-1724</strain>
    </source>
</reference>
<evidence type="ECO:0000313" key="2">
    <source>
        <dbReference type="Proteomes" id="UP000320762"/>
    </source>
</evidence>